<dbReference type="SUPFAM" id="SSF51197">
    <property type="entry name" value="Clavaminate synthase-like"/>
    <property type="match status" value="1"/>
</dbReference>
<dbReference type="PANTHER" id="PTHR20883:SF15">
    <property type="entry name" value="PHYTANOYL-COA DIOXYGENASE DOMAIN-CONTAINING PROTEIN 1"/>
    <property type="match status" value="1"/>
</dbReference>
<organism evidence="5 6">
    <name type="scientific">Helicocarpus griseus UAMH5409</name>
    <dbReference type="NCBI Taxonomy" id="1447875"/>
    <lineage>
        <taxon>Eukaryota</taxon>
        <taxon>Fungi</taxon>
        <taxon>Dikarya</taxon>
        <taxon>Ascomycota</taxon>
        <taxon>Pezizomycotina</taxon>
        <taxon>Eurotiomycetes</taxon>
        <taxon>Eurotiomycetidae</taxon>
        <taxon>Onygenales</taxon>
        <taxon>Ajellomycetaceae</taxon>
        <taxon>Helicocarpus</taxon>
    </lineage>
</organism>
<name>A0A2B7WYA2_9EURO</name>
<protein>
    <recommendedName>
        <fullName evidence="7">Phytanoyl-CoA dioxygenase</fullName>
    </recommendedName>
</protein>
<reference evidence="5 6" key="1">
    <citation type="submission" date="2017-10" db="EMBL/GenBank/DDBJ databases">
        <title>Comparative genomics in systemic dimorphic fungi from Ajellomycetaceae.</title>
        <authorList>
            <person name="Munoz J.F."/>
            <person name="Mcewen J.G."/>
            <person name="Clay O.K."/>
            <person name="Cuomo C.A."/>
        </authorList>
    </citation>
    <scope>NUCLEOTIDE SEQUENCE [LARGE SCALE GENOMIC DNA]</scope>
    <source>
        <strain evidence="5 6">UAMH5409</strain>
    </source>
</reference>
<accession>A0A2B7WYA2</accession>
<evidence type="ECO:0000313" key="5">
    <source>
        <dbReference type="EMBL" id="PGH01543.1"/>
    </source>
</evidence>
<dbReference type="EMBL" id="PDNB01000170">
    <property type="protein sequence ID" value="PGH01543.1"/>
    <property type="molecule type" value="Genomic_DNA"/>
</dbReference>
<dbReference type="Pfam" id="PF05721">
    <property type="entry name" value="PhyH"/>
    <property type="match status" value="1"/>
</dbReference>
<evidence type="ECO:0008006" key="7">
    <source>
        <dbReference type="Google" id="ProtNLM"/>
    </source>
</evidence>
<comment type="similarity">
    <text evidence="2">Belongs to the PhyH family.</text>
</comment>
<keyword evidence="6" id="KW-1185">Reference proteome</keyword>
<dbReference type="AlphaFoldDB" id="A0A2B7WYA2"/>
<comment type="cofactor">
    <cofactor evidence="1">
        <name>Fe cation</name>
        <dbReference type="ChEBI" id="CHEBI:24875"/>
    </cofactor>
</comment>
<keyword evidence="3" id="KW-0479">Metal-binding</keyword>
<gene>
    <name evidence="5" type="ORF">AJ79_07891</name>
</gene>
<dbReference type="Gene3D" id="2.60.120.620">
    <property type="entry name" value="q2cbj1_9rhob like domain"/>
    <property type="match status" value="1"/>
</dbReference>
<evidence type="ECO:0000256" key="2">
    <source>
        <dbReference type="ARBA" id="ARBA00005830"/>
    </source>
</evidence>
<dbReference type="Proteomes" id="UP000223968">
    <property type="component" value="Unassembled WGS sequence"/>
</dbReference>
<evidence type="ECO:0000256" key="4">
    <source>
        <dbReference type="ARBA" id="ARBA00023004"/>
    </source>
</evidence>
<comment type="caution">
    <text evidence="5">The sequence shown here is derived from an EMBL/GenBank/DDBJ whole genome shotgun (WGS) entry which is preliminary data.</text>
</comment>
<dbReference type="PANTHER" id="PTHR20883">
    <property type="entry name" value="PHYTANOYL-COA DIOXYGENASE DOMAIN CONTAINING 1"/>
    <property type="match status" value="1"/>
</dbReference>
<proteinExistence type="inferred from homology"/>
<dbReference type="GO" id="GO:0046872">
    <property type="term" value="F:metal ion binding"/>
    <property type="evidence" value="ECO:0007669"/>
    <property type="project" value="UniProtKB-KW"/>
</dbReference>
<evidence type="ECO:0000256" key="1">
    <source>
        <dbReference type="ARBA" id="ARBA00001962"/>
    </source>
</evidence>
<dbReference type="OrthoDB" id="445007at2759"/>
<evidence type="ECO:0000256" key="3">
    <source>
        <dbReference type="ARBA" id="ARBA00022723"/>
    </source>
</evidence>
<keyword evidence="4" id="KW-0408">Iron</keyword>
<dbReference type="STRING" id="1447875.A0A2B7WYA2"/>
<dbReference type="InterPro" id="IPR008775">
    <property type="entry name" value="Phytyl_CoA_dOase-like"/>
</dbReference>
<evidence type="ECO:0000313" key="6">
    <source>
        <dbReference type="Proteomes" id="UP000223968"/>
    </source>
</evidence>
<sequence>MSTTHPQPPPPSTPGLSPSELSFFHENGYLVIPNYLTPTEVSNLLSTTNTLLNDFPLSTHPLTRFTTGDEDLTAKHVGDEYFLTSANKIHFFFEPDAFNPDTDPPTLKKPKHFSINKIGHALHALSPPFAAITTPNPKEQGVGTRTAAIARDLSFRDPRVLQSMVICKQPQIGAAVRPHIDSEFLYTDPPSAVGWWIALQDAGSGNGGLGVWKGSHKRGYVRRRFVRCQGGEGGTEFVGWAGKGRGLARELEEGGDREKYVPRDEDFVQLDVPAGGLVLIHGNLLHQSERNTSEKSRFAYTFHVIEGAEGWVYDERNWLQPEEKGVGAKGFTSLFGGGN</sequence>